<comment type="caution">
    <text evidence="11">The sequence shown here is derived from an EMBL/GenBank/DDBJ whole genome shotgun (WGS) entry which is preliminary data.</text>
</comment>
<dbReference type="InterPro" id="IPR020556">
    <property type="entry name" value="Amidase_CS"/>
</dbReference>
<evidence type="ECO:0000256" key="4">
    <source>
        <dbReference type="ARBA" id="ARBA00022840"/>
    </source>
</evidence>
<dbReference type="GO" id="GO:0050567">
    <property type="term" value="F:glutaminyl-tRNA synthase (glutamine-hydrolyzing) activity"/>
    <property type="evidence" value="ECO:0007669"/>
    <property type="project" value="UniProtKB-UniRule"/>
</dbReference>
<dbReference type="InterPro" id="IPR023631">
    <property type="entry name" value="Amidase_dom"/>
</dbReference>
<comment type="subunit">
    <text evidence="7">Heterotrimer of A, B and C subunits.</text>
</comment>
<evidence type="ECO:0000256" key="6">
    <source>
        <dbReference type="ARBA" id="ARBA00047407"/>
    </source>
</evidence>
<dbReference type="EMBL" id="DSZH01000117">
    <property type="protein sequence ID" value="HGU47434.1"/>
    <property type="molecule type" value="Genomic_DNA"/>
</dbReference>
<dbReference type="GO" id="GO:0016740">
    <property type="term" value="F:transferase activity"/>
    <property type="evidence" value="ECO:0007669"/>
    <property type="project" value="UniProtKB-KW"/>
</dbReference>
<dbReference type="GO" id="GO:0030956">
    <property type="term" value="C:glutamyl-tRNA(Gln) amidotransferase complex"/>
    <property type="evidence" value="ECO:0007669"/>
    <property type="project" value="InterPro"/>
</dbReference>
<feature type="coiled-coil region" evidence="8">
    <location>
        <begin position="1"/>
        <end position="28"/>
    </location>
</feature>
<keyword evidence="11" id="KW-0808">Transferase</keyword>
<dbReference type="EMBL" id="DTBX01000153">
    <property type="protein sequence ID" value="HGQ55686.1"/>
    <property type="molecule type" value="Genomic_DNA"/>
</dbReference>
<feature type="domain" description="Amidase" evidence="9">
    <location>
        <begin position="24"/>
        <end position="465"/>
    </location>
</feature>
<keyword evidence="8" id="KW-0175">Coiled coil</keyword>
<evidence type="ECO:0000256" key="2">
    <source>
        <dbReference type="ARBA" id="ARBA00022598"/>
    </source>
</evidence>
<evidence type="ECO:0000256" key="7">
    <source>
        <dbReference type="HAMAP-Rule" id="MF_00120"/>
    </source>
</evidence>
<evidence type="ECO:0000313" key="11">
    <source>
        <dbReference type="EMBL" id="HGU47434.1"/>
    </source>
</evidence>
<dbReference type="Pfam" id="PF01425">
    <property type="entry name" value="Amidase"/>
    <property type="match status" value="1"/>
</dbReference>
<feature type="active site" description="Charge relay system" evidence="7">
    <location>
        <position position="79"/>
    </location>
</feature>
<dbReference type="SUPFAM" id="SSF75304">
    <property type="entry name" value="Amidase signature (AS) enzymes"/>
    <property type="match status" value="1"/>
</dbReference>
<gene>
    <name evidence="7 11" type="primary">gatA</name>
    <name evidence="11" type="ORF">ENT60_02585</name>
    <name evidence="10" type="ORF">ENU28_04400</name>
</gene>
<dbReference type="EC" id="6.3.5.7" evidence="7"/>
<keyword evidence="4 7" id="KW-0067">ATP-binding</keyword>
<dbReference type="InterPro" id="IPR004412">
    <property type="entry name" value="GatA"/>
</dbReference>
<evidence type="ECO:0000256" key="1">
    <source>
        <dbReference type="ARBA" id="ARBA00008069"/>
    </source>
</evidence>
<name>A0A7C4W9D2_UNCW3</name>
<accession>A0A7C4W9D2</accession>
<evidence type="ECO:0000256" key="5">
    <source>
        <dbReference type="ARBA" id="ARBA00022917"/>
    </source>
</evidence>
<feature type="active site" description="Charge relay system" evidence="7">
    <location>
        <position position="154"/>
    </location>
</feature>
<evidence type="ECO:0000256" key="8">
    <source>
        <dbReference type="SAM" id="Coils"/>
    </source>
</evidence>
<comment type="function">
    <text evidence="7">Allows the formation of correctly charged Gln-tRNA(Gln) through the transamidation of misacylated Glu-tRNA(Gln) in organisms which lack glutaminyl-tRNA synthetase. The reaction takes place in the presence of glutamine and ATP through an activated gamma-phospho-Glu-tRNA(Gln).</text>
</comment>
<dbReference type="GO" id="GO:0006412">
    <property type="term" value="P:translation"/>
    <property type="evidence" value="ECO:0007669"/>
    <property type="project" value="UniProtKB-UniRule"/>
</dbReference>
<dbReference type="PROSITE" id="PS00571">
    <property type="entry name" value="AMIDASES"/>
    <property type="match status" value="1"/>
</dbReference>
<dbReference type="AlphaFoldDB" id="A0A7C4W9D2"/>
<comment type="catalytic activity">
    <reaction evidence="6 7">
        <text>L-glutamyl-tRNA(Gln) + L-glutamine + ATP + H2O = L-glutaminyl-tRNA(Gln) + L-glutamate + ADP + phosphate + H(+)</text>
        <dbReference type="Rhea" id="RHEA:17521"/>
        <dbReference type="Rhea" id="RHEA-COMP:9681"/>
        <dbReference type="Rhea" id="RHEA-COMP:9684"/>
        <dbReference type="ChEBI" id="CHEBI:15377"/>
        <dbReference type="ChEBI" id="CHEBI:15378"/>
        <dbReference type="ChEBI" id="CHEBI:29985"/>
        <dbReference type="ChEBI" id="CHEBI:30616"/>
        <dbReference type="ChEBI" id="CHEBI:43474"/>
        <dbReference type="ChEBI" id="CHEBI:58359"/>
        <dbReference type="ChEBI" id="CHEBI:78520"/>
        <dbReference type="ChEBI" id="CHEBI:78521"/>
        <dbReference type="ChEBI" id="CHEBI:456216"/>
        <dbReference type="EC" id="6.3.5.7"/>
    </reaction>
</comment>
<feature type="active site" description="Acyl-ester intermediate" evidence="7">
    <location>
        <position position="178"/>
    </location>
</feature>
<evidence type="ECO:0000259" key="9">
    <source>
        <dbReference type="Pfam" id="PF01425"/>
    </source>
</evidence>
<keyword evidence="3 7" id="KW-0547">Nucleotide-binding</keyword>
<proteinExistence type="inferred from homology"/>
<keyword evidence="2 7" id="KW-0436">Ligase</keyword>
<dbReference type="NCBIfam" id="TIGR00132">
    <property type="entry name" value="gatA"/>
    <property type="match status" value="1"/>
</dbReference>
<comment type="similarity">
    <text evidence="1 7">Belongs to the amidase family. GatA subfamily.</text>
</comment>
<dbReference type="Gene3D" id="3.90.1300.10">
    <property type="entry name" value="Amidase signature (AS) domain"/>
    <property type="match status" value="1"/>
</dbReference>
<dbReference type="GO" id="GO:0005524">
    <property type="term" value="F:ATP binding"/>
    <property type="evidence" value="ECO:0007669"/>
    <property type="project" value="UniProtKB-KW"/>
</dbReference>
<evidence type="ECO:0000256" key="3">
    <source>
        <dbReference type="ARBA" id="ARBA00022741"/>
    </source>
</evidence>
<reference evidence="11" key="1">
    <citation type="journal article" date="2020" name="mSystems">
        <title>Genome- and Community-Level Interaction Insights into Carbon Utilization and Element Cycling Functions of Hydrothermarchaeota in Hydrothermal Sediment.</title>
        <authorList>
            <person name="Zhou Z."/>
            <person name="Liu Y."/>
            <person name="Xu W."/>
            <person name="Pan J."/>
            <person name="Luo Z.H."/>
            <person name="Li M."/>
        </authorList>
    </citation>
    <scope>NUCLEOTIDE SEQUENCE [LARGE SCALE GENOMIC DNA]</scope>
    <source>
        <strain evidence="11">SpSt-594</strain>
        <strain evidence="10">SpSt-655</strain>
    </source>
</reference>
<dbReference type="PANTHER" id="PTHR11895">
    <property type="entry name" value="TRANSAMIDASE"/>
    <property type="match status" value="1"/>
</dbReference>
<keyword evidence="5 7" id="KW-0648">Protein biosynthesis</keyword>
<dbReference type="HAMAP" id="MF_00120">
    <property type="entry name" value="GatA"/>
    <property type="match status" value="1"/>
</dbReference>
<protein>
    <recommendedName>
        <fullName evidence="7">Glutamyl-tRNA(Gln) amidotransferase subunit A</fullName>
        <shortName evidence="7">Glu-ADT subunit A</shortName>
        <ecNumber evidence="7">6.3.5.7</ecNumber>
    </recommendedName>
</protein>
<evidence type="ECO:0000313" key="10">
    <source>
        <dbReference type="EMBL" id="HGQ55686.1"/>
    </source>
</evidence>
<organism evidence="11">
    <name type="scientific">candidate division WOR-3 bacterium</name>
    <dbReference type="NCBI Taxonomy" id="2052148"/>
    <lineage>
        <taxon>Bacteria</taxon>
        <taxon>Bacteria division WOR-3</taxon>
    </lineage>
</organism>
<sequence length="474" mass="52608">MDILKLKINEIQNLIKRKELSYSELVKEVFKKIEENKELNAFISIFPERAIKKAEECDKEFDKFKEIPNPLFGIPLAVKDNIAYAGEKLTCASKILKDFISPYSATAVKKLEEKGAIIVGKTNLDEFAMGSSNEFSYFGPCLNPINKEYVPGGSSGGSAAAVGANIVPVALGSDTGGSVRQPAAFCGVCGLKPTYGRVSRFGLVAFASSLDVIGIISKYVEDCAIVLQAISGYDEFDSTSAKDPVHNYLPLKSNLKEAKIGISKDFFFEEMDSSLIKIYEDFFRLLEKEGTKISELSLPTIRYGIYAYHLIATCEASSNLARYDGVRYGLNLIAKDIDEFYTKVRSEGFGKEVKRRIVLGTYGLSKGYYEEYYGIGIKVRKVICEEFQKAFEKVDIILAPTSPTLPFKLGERLKDPIMMYLSDILTVPVSLAGLPALSIPLKYKINDFPISIQIIGRPFGEKEILDFAYGIEQL</sequence>
<dbReference type="InterPro" id="IPR000120">
    <property type="entry name" value="Amidase"/>
</dbReference>
<dbReference type="InterPro" id="IPR036928">
    <property type="entry name" value="AS_sf"/>
</dbReference>
<dbReference type="PANTHER" id="PTHR11895:SF151">
    <property type="entry name" value="GLUTAMYL-TRNA(GLN) AMIDOTRANSFERASE SUBUNIT A"/>
    <property type="match status" value="1"/>
</dbReference>